<organism evidence="2 3">
    <name type="scientific">Streptomyces malaysiensis subsp. samsunensis</name>
    <dbReference type="NCBI Taxonomy" id="459658"/>
    <lineage>
        <taxon>Bacteria</taxon>
        <taxon>Bacillati</taxon>
        <taxon>Actinomycetota</taxon>
        <taxon>Actinomycetes</taxon>
        <taxon>Kitasatosporales</taxon>
        <taxon>Streptomycetaceae</taxon>
        <taxon>Streptomyces</taxon>
        <taxon>Streptomyces violaceusniger group</taxon>
    </lineage>
</organism>
<dbReference type="InterPro" id="IPR025668">
    <property type="entry name" value="Tnp_DDE_dom"/>
</dbReference>
<sequence length="157" mass="17669">MRFATTTCAPCPVRDQCTRSTQYGRQLTVRPQDQDAMLERVRTEQATDEWKDRYAARAGVEGTIHQAVTTAGARRTRYVGLAKTHLAHVSHRSSNQPDPSGCLVERHPTRPHTHITADCPRPCRMSELGNGVRRCTRRARGSPGPWSRRCGRGCTRF</sequence>
<dbReference type="Proteomes" id="UP001142400">
    <property type="component" value="Unassembled WGS sequence"/>
</dbReference>
<evidence type="ECO:0000313" key="2">
    <source>
        <dbReference type="EMBL" id="MCQ8836327.1"/>
    </source>
</evidence>
<gene>
    <name evidence="2" type="ORF">NQU54_46880</name>
</gene>
<reference evidence="2" key="1">
    <citation type="submission" date="2022-06" db="EMBL/GenBank/DDBJ databases">
        <title>WGS of actinobacteria.</title>
        <authorList>
            <person name="Thawai C."/>
        </authorList>
    </citation>
    <scope>NUCLEOTIDE SEQUENCE</scope>
    <source>
        <strain evidence="2">DSM 42010</strain>
    </source>
</reference>
<dbReference type="EMBL" id="JANIIC010000124">
    <property type="protein sequence ID" value="MCQ8836327.1"/>
    <property type="molecule type" value="Genomic_DNA"/>
</dbReference>
<keyword evidence="3" id="KW-1185">Reference proteome</keyword>
<proteinExistence type="predicted"/>
<evidence type="ECO:0000259" key="1">
    <source>
        <dbReference type="Pfam" id="PF13751"/>
    </source>
</evidence>
<name>A0A9X2M6H0_STRMQ</name>
<dbReference type="AlphaFoldDB" id="A0A9X2M6H0"/>
<feature type="domain" description="Transposase DDE" evidence="1">
    <location>
        <begin position="2"/>
        <end position="88"/>
    </location>
</feature>
<evidence type="ECO:0000313" key="3">
    <source>
        <dbReference type="Proteomes" id="UP001142400"/>
    </source>
</evidence>
<accession>A0A9X2M6H0</accession>
<comment type="caution">
    <text evidence="2">The sequence shown here is derived from an EMBL/GenBank/DDBJ whole genome shotgun (WGS) entry which is preliminary data.</text>
</comment>
<dbReference type="Pfam" id="PF13751">
    <property type="entry name" value="DDE_Tnp_1_6"/>
    <property type="match status" value="1"/>
</dbReference>
<protein>
    <submittedName>
        <fullName evidence="2">Transposase</fullName>
    </submittedName>
</protein>